<keyword evidence="1" id="KW-0812">Transmembrane</keyword>
<gene>
    <name evidence="2" type="ORF">IAC96_04640</name>
</gene>
<comment type="caution">
    <text evidence="2">The sequence shown here is derived from an EMBL/GenBank/DDBJ whole genome shotgun (WGS) entry which is preliminary data.</text>
</comment>
<dbReference type="AlphaFoldDB" id="A0A9D1EDJ0"/>
<keyword evidence="1" id="KW-1133">Transmembrane helix</keyword>
<evidence type="ECO:0000256" key="1">
    <source>
        <dbReference type="SAM" id="Phobius"/>
    </source>
</evidence>
<reference evidence="2" key="2">
    <citation type="journal article" date="2021" name="PeerJ">
        <title>Extensive microbial diversity within the chicken gut microbiome revealed by metagenomics and culture.</title>
        <authorList>
            <person name="Gilroy R."/>
            <person name="Ravi A."/>
            <person name="Getino M."/>
            <person name="Pursley I."/>
            <person name="Horton D.L."/>
            <person name="Alikhan N.F."/>
            <person name="Baker D."/>
            <person name="Gharbi K."/>
            <person name="Hall N."/>
            <person name="Watson M."/>
            <person name="Adriaenssens E.M."/>
            <person name="Foster-Nyarko E."/>
            <person name="Jarju S."/>
            <person name="Secka A."/>
            <person name="Antonio M."/>
            <person name="Oren A."/>
            <person name="Chaudhuri R.R."/>
            <person name="La Ragione R."/>
            <person name="Hildebrand F."/>
            <person name="Pallen M.J."/>
        </authorList>
    </citation>
    <scope>NUCLEOTIDE SEQUENCE</scope>
    <source>
        <strain evidence="2">ChiW13-3771</strain>
    </source>
</reference>
<accession>A0A9D1EDJ0</accession>
<sequence length="248" mass="29263">MKCPYCGGNLSLEDETCPHCGRLNEQALQHVKDMKHYKGEFEHTKKHVYITTNRYTRVVVRVVIIAVLFFIIIVLYNLGANSYAIVHSIGQYQSKRHAAEYMEQLDQYIEEENFAAFTVFCNEHKIDCYEEPYTSYVPIKQTAQSYFNLYEDIMQLVCPTEYQEQSREIEQMTESLDYFYSCMDMERYEYYEGADSESNRNVLETMEHNIALLLQTYFHISEEETEQLKELSQAKRAVLIEEAIIGEE</sequence>
<evidence type="ECO:0000313" key="2">
    <source>
        <dbReference type="EMBL" id="HIR88220.1"/>
    </source>
</evidence>
<dbReference type="Proteomes" id="UP000824201">
    <property type="component" value="Unassembled WGS sequence"/>
</dbReference>
<dbReference type="EMBL" id="DVHN01000052">
    <property type="protein sequence ID" value="HIR88220.1"/>
    <property type="molecule type" value="Genomic_DNA"/>
</dbReference>
<evidence type="ECO:0008006" key="4">
    <source>
        <dbReference type="Google" id="ProtNLM"/>
    </source>
</evidence>
<keyword evidence="1" id="KW-0472">Membrane</keyword>
<name>A0A9D1EDJ0_9FIRM</name>
<proteinExistence type="predicted"/>
<organism evidence="2 3">
    <name type="scientific">Candidatus Fimimorpha faecalis</name>
    <dbReference type="NCBI Taxonomy" id="2840824"/>
    <lineage>
        <taxon>Bacteria</taxon>
        <taxon>Bacillati</taxon>
        <taxon>Bacillota</taxon>
        <taxon>Clostridia</taxon>
        <taxon>Eubacteriales</taxon>
        <taxon>Candidatus Fimimorpha</taxon>
    </lineage>
</organism>
<reference evidence="2" key="1">
    <citation type="submission" date="2020-10" db="EMBL/GenBank/DDBJ databases">
        <authorList>
            <person name="Gilroy R."/>
        </authorList>
    </citation>
    <scope>NUCLEOTIDE SEQUENCE</scope>
    <source>
        <strain evidence="2">ChiW13-3771</strain>
    </source>
</reference>
<protein>
    <recommendedName>
        <fullName evidence="4">Zinc ribbon domain-containing protein</fullName>
    </recommendedName>
</protein>
<feature type="transmembrane region" description="Helical" evidence="1">
    <location>
        <begin position="58"/>
        <end position="78"/>
    </location>
</feature>
<evidence type="ECO:0000313" key="3">
    <source>
        <dbReference type="Proteomes" id="UP000824201"/>
    </source>
</evidence>